<keyword evidence="3" id="KW-0472">Membrane</keyword>
<feature type="region of interest" description="Disordered" evidence="2">
    <location>
        <begin position="664"/>
        <end position="746"/>
    </location>
</feature>
<feature type="region of interest" description="Disordered" evidence="2">
    <location>
        <begin position="896"/>
        <end position="1012"/>
    </location>
</feature>
<evidence type="ECO:0000256" key="1">
    <source>
        <dbReference type="SAM" id="Coils"/>
    </source>
</evidence>
<dbReference type="AlphaFoldDB" id="A0A162Z4B5"/>
<feature type="transmembrane region" description="Helical" evidence="3">
    <location>
        <begin position="23"/>
        <end position="44"/>
    </location>
</feature>
<feature type="coiled-coil region" evidence="1">
    <location>
        <begin position="497"/>
        <end position="527"/>
    </location>
</feature>
<protein>
    <recommendedName>
        <fullName evidence="6">Glutamyl-tRNA synthetase</fullName>
    </recommendedName>
</protein>
<dbReference type="RefSeq" id="WP_066315103.1">
    <property type="nucleotide sequence ID" value="NZ_LQRT01000024.1"/>
</dbReference>
<reference evidence="4 5" key="1">
    <citation type="submission" date="2016-01" db="EMBL/GenBank/DDBJ databases">
        <title>The draft genome sequence of Aquimarina sp. RZW4-3-2.</title>
        <authorList>
            <person name="Wang Y."/>
        </authorList>
    </citation>
    <scope>NUCLEOTIDE SEQUENCE [LARGE SCALE GENOMIC DNA]</scope>
    <source>
        <strain evidence="4 5">RZW4-3-2</strain>
    </source>
</reference>
<accession>A0A162Z4B5</accession>
<dbReference type="Proteomes" id="UP000076715">
    <property type="component" value="Unassembled WGS sequence"/>
</dbReference>
<keyword evidence="3" id="KW-0812">Transmembrane</keyword>
<evidence type="ECO:0000313" key="4">
    <source>
        <dbReference type="EMBL" id="KZS39547.1"/>
    </source>
</evidence>
<organism evidence="4 5">
    <name type="scientific">Aquimarina aggregata</name>
    <dbReference type="NCBI Taxonomy" id="1642818"/>
    <lineage>
        <taxon>Bacteria</taxon>
        <taxon>Pseudomonadati</taxon>
        <taxon>Bacteroidota</taxon>
        <taxon>Flavobacteriia</taxon>
        <taxon>Flavobacteriales</taxon>
        <taxon>Flavobacteriaceae</taxon>
        <taxon>Aquimarina</taxon>
    </lineage>
</organism>
<dbReference type="EMBL" id="LQRT01000024">
    <property type="protein sequence ID" value="KZS39547.1"/>
    <property type="molecule type" value="Genomic_DNA"/>
</dbReference>
<dbReference type="Pfam" id="PF13779">
    <property type="entry name" value="DUF4175"/>
    <property type="match status" value="1"/>
</dbReference>
<feature type="compositionally biased region" description="Basic and acidic residues" evidence="2">
    <location>
        <begin position="918"/>
        <end position="962"/>
    </location>
</feature>
<keyword evidence="1" id="KW-0175">Coiled coil</keyword>
<gene>
    <name evidence="4" type="ORF">AWE51_07780</name>
</gene>
<feature type="compositionally biased region" description="Acidic residues" evidence="2">
    <location>
        <begin position="999"/>
        <end position="1011"/>
    </location>
</feature>
<keyword evidence="5" id="KW-1185">Reference proteome</keyword>
<dbReference type="OrthoDB" id="9812498at2"/>
<evidence type="ECO:0000256" key="3">
    <source>
        <dbReference type="SAM" id="Phobius"/>
    </source>
</evidence>
<comment type="caution">
    <text evidence="4">The sequence shown here is derived from an EMBL/GenBank/DDBJ whole genome shotgun (WGS) entry which is preliminary data.</text>
</comment>
<feature type="compositionally biased region" description="Basic and acidic residues" evidence="2">
    <location>
        <begin position="664"/>
        <end position="741"/>
    </location>
</feature>
<dbReference type="InterPro" id="IPR012683">
    <property type="entry name" value="CHP02302_TM"/>
</dbReference>
<proteinExistence type="predicted"/>
<evidence type="ECO:0008006" key="6">
    <source>
        <dbReference type="Google" id="ProtNLM"/>
    </source>
</evidence>
<keyword evidence="3" id="KW-1133">Transmembrane helix</keyword>
<name>A0A162Z4B5_9FLAO</name>
<evidence type="ECO:0000313" key="5">
    <source>
        <dbReference type="Proteomes" id="UP000076715"/>
    </source>
</evidence>
<evidence type="ECO:0000256" key="2">
    <source>
        <dbReference type="SAM" id="MobiDB-lite"/>
    </source>
</evidence>
<feature type="compositionally biased region" description="Basic residues" evidence="2">
    <location>
        <begin position="978"/>
        <end position="989"/>
    </location>
</feature>
<sequence length="1146" mass="133335">MNNFEVIKSKLEQFTRKYYINELIKGLILFFAIGVLYFLITLLIENLLWLNPIGRTILFWLFITVELGLFIKFIAIPLAKLFRLAKGIDYKDASGIIGNHFPEVSDRLLNLLQLRENNSSSSLLLASIEQKSEELTPIPFKLAINFGKNVGYLKYAAIPVVILLLLSVFNKTSWISDSYERVVNYKVAYTPPAPFQFFVVNENLNAFENKDFLLKVKIAGDIIPETVTINYNEEIYFLKNTAVGEFEYTFVKPKNSVDFTLSANDVSSIPYQLEVVPVPALLNFEMRLDYPAYTKKSDEVLKSTGNAVIPEGTKVSWLVYTRNTDKVELKTKDTIIPMEKNETAFSKEKNIYKNMDYEITTSNVNVNNYDRLSFNLNVIKDQYPELNLKSEKDTLDNSTMYFFGRVSDDYGLSKLRLVYYDQEKPDQKRFKNITISQSNFDEFIYTFPGDLEINEGIEQEFYFEIFDNDAIHNFKSTKSQVFNFTKLTKEEIANKLLEKQNEAISGLDKSLDKFKKQQEELNSLSKLQKEKKRLDFNDKKKLEDFLKRQKQQEKMMKNFSKQLKDNLEKLDKKEEEEPFKDALKERLERNEERLKKNEKLLKEIEKLSDKIQKEELTKKLEELGKENKNLNKNLEQLLELTKRYYVIEKHEKLSLALEEMSKKQEELSEKKDEENTKERQEKLNKEFDDFQKEMEDLRKQNEGLKKPMSLDEKKEDENEVKEEQKKASENLEKENKSDAKKNQKSAAQKMKQMSNNMRMQMNMSGSEQQQEDMEMLRQILDNLVDFSFEQENLMAGFKKVTKDNPTYSEKLKRQSVLRENFVHIDDSLYALALRTPQITEDVTQKLTDIEFNIDKSLEKLAENQIVQGSANQQYTITGSNDLAYLLSRTLDQMQNSMSASGKGKKGKNSKGEFQLPDIIKKQEELNDKMKEGTKKGKEKGNKEGGKEKGGKQNGKEGEKGESGENGGQKDGQKEGGKSGKKNGKNGKNGKGKDGKQNGEEGDNEEFNEDLNGELYNIFKQQQQLRNALQDKLEKQGFGNKKGSDLLRRMEQVEQELLDKGFNEKTLSKMLDLKHELLKLEEATFEQGEEKKRESKTNKVNFKNTNTERLNRAKQYFNTTEILNRQVLPLRQNYKQKVQEYFNKNND</sequence>
<feature type="transmembrane region" description="Helical" evidence="3">
    <location>
        <begin position="56"/>
        <end position="76"/>
    </location>
</feature>
<dbReference type="STRING" id="1642818.AWE51_07780"/>